<gene>
    <name evidence="1" type="ORF">PQR66_29675</name>
</gene>
<evidence type="ECO:0000313" key="1">
    <source>
        <dbReference type="EMBL" id="MFL9887239.1"/>
    </source>
</evidence>
<evidence type="ECO:0000313" key="2">
    <source>
        <dbReference type="Proteomes" id="UP001629249"/>
    </source>
</evidence>
<dbReference type="RefSeq" id="WP_153134379.1">
    <property type="nucleotide sequence ID" value="NZ_JAQQFH010000023.1"/>
</dbReference>
<dbReference type="EMBL" id="JAQQFN010000026">
    <property type="protein sequence ID" value="MFL9887239.1"/>
    <property type="molecule type" value="Genomic_DNA"/>
</dbReference>
<comment type="caution">
    <text evidence="1">The sequence shown here is derived from an EMBL/GenBank/DDBJ whole genome shotgun (WGS) entry which is preliminary data.</text>
</comment>
<sequence>MSDFEQFAAFFGNLIDPCRCHNGPWDLPPEPFVAARGAARKRHGSAS</sequence>
<organism evidence="1 2">
    <name type="scientific">Paraburkholderia agricolaris</name>
    <dbReference type="NCBI Taxonomy" id="2152888"/>
    <lineage>
        <taxon>Bacteria</taxon>
        <taxon>Pseudomonadati</taxon>
        <taxon>Pseudomonadota</taxon>
        <taxon>Betaproteobacteria</taxon>
        <taxon>Burkholderiales</taxon>
        <taxon>Burkholderiaceae</taxon>
        <taxon>Paraburkholderia</taxon>
    </lineage>
</organism>
<name>A0ABW8ZVH7_9BURK</name>
<protein>
    <submittedName>
        <fullName evidence="1">Uncharacterized protein</fullName>
    </submittedName>
</protein>
<proteinExistence type="predicted"/>
<keyword evidence="2" id="KW-1185">Reference proteome</keyword>
<dbReference type="Proteomes" id="UP001629249">
    <property type="component" value="Unassembled WGS sequence"/>
</dbReference>
<reference evidence="1 2" key="1">
    <citation type="journal article" date="2024" name="Chem. Sci.">
        <title>Discovery of megapolipeptins by genome mining of a Burkholderiales bacteria collection.</title>
        <authorList>
            <person name="Paulo B.S."/>
            <person name="Recchia M.J.J."/>
            <person name="Lee S."/>
            <person name="Fergusson C.H."/>
            <person name="Romanowski S.B."/>
            <person name="Hernandez A."/>
            <person name="Krull N."/>
            <person name="Liu D.Y."/>
            <person name="Cavanagh H."/>
            <person name="Bos A."/>
            <person name="Gray C.A."/>
            <person name="Murphy B.T."/>
            <person name="Linington R.G."/>
            <person name="Eustaquio A.S."/>
        </authorList>
    </citation>
    <scope>NUCLEOTIDE SEQUENCE [LARGE SCALE GENOMIC DNA]</scope>
    <source>
        <strain evidence="1 2">RL16-012-BIC-B</strain>
    </source>
</reference>
<accession>A0ABW8ZVH7</accession>